<dbReference type="SUPFAM" id="SSF51126">
    <property type="entry name" value="Pectin lyase-like"/>
    <property type="match status" value="1"/>
</dbReference>
<feature type="compositionally biased region" description="Basic and acidic residues" evidence="1">
    <location>
        <begin position="1"/>
        <end position="15"/>
    </location>
</feature>
<protein>
    <submittedName>
        <fullName evidence="2">Right-handed parallel beta-helix repeat-containing protein</fullName>
    </submittedName>
</protein>
<organism evidence="2 3">
    <name type="scientific">Halobaculum halobium</name>
    <dbReference type="NCBI Taxonomy" id="3032281"/>
    <lineage>
        <taxon>Archaea</taxon>
        <taxon>Methanobacteriati</taxon>
        <taxon>Methanobacteriota</taxon>
        <taxon>Stenosarchaea group</taxon>
        <taxon>Halobacteria</taxon>
        <taxon>Halobacteriales</taxon>
        <taxon>Haloferacaceae</taxon>
        <taxon>Halobaculum</taxon>
    </lineage>
</organism>
<sequence>MTREPRERRSVSGRDRPRRLSRRGALRASTLAAGGIALARLGAGRAAAQTTVTGGGDALQEAIDAADEGDTVVVADDATYDPVTIDVADLAVEADGDPTVEGAGGTGAAVTVEADGVTLSGITVTNPGGLLGIKVEAGFDDAAIVNNVIEDVGPTGRLGVTGIVVGQGDHDGIEIANNEIRDLDQETTDDSGFPTANGILFDADNSKPGTISDCSVVNNTIEGIESDVAPLGIVVQHATAGLSIVNNEVRDLVAADDTDSDQSDSVDFGFTFAQGLNVASPSTADTVVARNTFEDITSAETILPEAVKIDGDGGGVRFHANVFAVAIGVNNRNGDDDGSRDPSGDPTVDARNNYWGSREGPEEADFNQAADDDDRADVVGRVAYEPYLRNGPGGRGGGDNGGNGQGGGNGRGG</sequence>
<dbReference type="RefSeq" id="WP_284060852.1">
    <property type="nucleotide sequence ID" value="NZ_CP126158.1"/>
</dbReference>
<feature type="compositionally biased region" description="Basic and acidic residues" evidence="1">
    <location>
        <begin position="333"/>
        <end position="343"/>
    </location>
</feature>
<dbReference type="InterPro" id="IPR006311">
    <property type="entry name" value="TAT_signal"/>
</dbReference>
<dbReference type="SMART" id="SM00710">
    <property type="entry name" value="PbH1"/>
    <property type="match status" value="5"/>
</dbReference>
<feature type="compositionally biased region" description="Gly residues" evidence="1">
    <location>
        <begin position="391"/>
        <end position="413"/>
    </location>
</feature>
<evidence type="ECO:0000313" key="3">
    <source>
        <dbReference type="Proteomes" id="UP001596443"/>
    </source>
</evidence>
<proteinExistence type="predicted"/>
<dbReference type="Gene3D" id="2.160.20.10">
    <property type="entry name" value="Single-stranded right-handed beta-helix, Pectin lyase-like"/>
    <property type="match status" value="1"/>
</dbReference>
<feature type="region of interest" description="Disordered" evidence="1">
    <location>
        <begin position="1"/>
        <end position="22"/>
    </location>
</feature>
<evidence type="ECO:0000256" key="1">
    <source>
        <dbReference type="SAM" id="MobiDB-lite"/>
    </source>
</evidence>
<feature type="region of interest" description="Disordered" evidence="1">
    <location>
        <begin position="330"/>
        <end position="413"/>
    </location>
</feature>
<comment type="caution">
    <text evidence="2">The sequence shown here is derived from an EMBL/GenBank/DDBJ whole genome shotgun (WGS) entry which is preliminary data.</text>
</comment>
<dbReference type="InterPro" id="IPR006626">
    <property type="entry name" value="PbH1"/>
</dbReference>
<dbReference type="InterPro" id="IPR011050">
    <property type="entry name" value="Pectin_lyase_fold/virulence"/>
</dbReference>
<dbReference type="InterPro" id="IPR012334">
    <property type="entry name" value="Pectin_lyas_fold"/>
</dbReference>
<evidence type="ECO:0000313" key="2">
    <source>
        <dbReference type="EMBL" id="MFC6786636.1"/>
    </source>
</evidence>
<dbReference type="Proteomes" id="UP001596443">
    <property type="component" value="Unassembled WGS sequence"/>
</dbReference>
<gene>
    <name evidence="2" type="ORF">ACFQFD_11735</name>
</gene>
<dbReference type="AlphaFoldDB" id="A0ABD5TBI4"/>
<dbReference type="EMBL" id="JBHSWX010000012">
    <property type="protein sequence ID" value="MFC6786636.1"/>
    <property type="molecule type" value="Genomic_DNA"/>
</dbReference>
<reference evidence="2 3" key="1">
    <citation type="journal article" date="2019" name="Int. J. Syst. Evol. Microbiol.">
        <title>The Global Catalogue of Microorganisms (GCM) 10K type strain sequencing project: providing services to taxonomists for standard genome sequencing and annotation.</title>
        <authorList>
            <consortium name="The Broad Institute Genomics Platform"/>
            <consortium name="The Broad Institute Genome Sequencing Center for Infectious Disease"/>
            <person name="Wu L."/>
            <person name="Ma J."/>
        </authorList>
    </citation>
    <scope>NUCLEOTIDE SEQUENCE [LARGE SCALE GENOMIC DNA]</scope>
    <source>
        <strain evidence="2 3">SYNS20</strain>
    </source>
</reference>
<feature type="compositionally biased region" description="Acidic residues" evidence="1">
    <location>
        <begin position="362"/>
        <end position="375"/>
    </location>
</feature>
<dbReference type="PROSITE" id="PS51318">
    <property type="entry name" value="TAT"/>
    <property type="match status" value="1"/>
</dbReference>
<dbReference type="GeneID" id="81209724"/>
<keyword evidence="3" id="KW-1185">Reference proteome</keyword>
<accession>A0ABD5TBI4</accession>
<name>A0ABD5TBI4_9EURY</name>